<comment type="caution">
    <text evidence="1">The sequence shown here is derived from an EMBL/GenBank/DDBJ whole genome shotgun (WGS) entry which is preliminary data.</text>
</comment>
<evidence type="ECO:0000313" key="1">
    <source>
        <dbReference type="EMBL" id="KAK5983634.1"/>
    </source>
</evidence>
<dbReference type="EMBL" id="WIXE01003784">
    <property type="protein sequence ID" value="KAK5983634.1"/>
    <property type="molecule type" value="Genomic_DNA"/>
</dbReference>
<feature type="non-terminal residue" evidence="1">
    <location>
        <position position="1"/>
    </location>
</feature>
<proteinExistence type="predicted"/>
<reference evidence="1 2" key="1">
    <citation type="submission" date="2019-10" db="EMBL/GenBank/DDBJ databases">
        <title>Assembly and Annotation for the nematode Trichostrongylus colubriformis.</title>
        <authorList>
            <person name="Martin J."/>
        </authorList>
    </citation>
    <scope>NUCLEOTIDE SEQUENCE [LARGE SCALE GENOMIC DNA]</scope>
    <source>
        <strain evidence="1">G859</strain>
        <tissue evidence="1">Whole worm</tissue>
    </source>
</reference>
<sequence>SCVNSNDGPQIPQVDIKKMFSVGGQRLVAARAEALKNGGVAALRPVGEAALEFGKCVTKCFVEEKNGDGFCYEKKRWFFV</sequence>
<organism evidence="1 2">
    <name type="scientific">Trichostrongylus colubriformis</name>
    <name type="common">Black scour worm</name>
    <dbReference type="NCBI Taxonomy" id="6319"/>
    <lineage>
        <taxon>Eukaryota</taxon>
        <taxon>Metazoa</taxon>
        <taxon>Ecdysozoa</taxon>
        <taxon>Nematoda</taxon>
        <taxon>Chromadorea</taxon>
        <taxon>Rhabditida</taxon>
        <taxon>Rhabditina</taxon>
        <taxon>Rhabditomorpha</taxon>
        <taxon>Strongyloidea</taxon>
        <taxon>Trichostrongylidae</taxon>
        <taxon>Trichostrongylus</taxon>
    </lineage>
</organism>
<keyword evidence="2" id="KW-1185">Reference proteome</keyword>
<name>A0AAN8FUK8_TRICO</name>
<evidence type="ECO:0000313" key="2">
    <source>
        <dbReference type="Proteomes" id="UP001331761"/>
    </source>
</evidence>
<dbReference type="AlphaFoldDB" id="A0AAN8FUK8"/>
<accession>A0AAN8FUK8</accession>
<protein>
    <submittedName>
        <fullName evidence="1">Uncharacterized protein</fullName>
    </submittedName>
</protein>
<dbReference type="Proteomes" id="UP001331761">
    <property type="component" value="Unassembled WGS sequence"/>
</dbReference>
<gene>
    <name evidence="1" type="ORF">GCK32_021835</name>
</gene>